<organism evidence="1">
    <name type="scientific">Clostridium botulinum B str. Osaka05</name>
    <dbReference type="NCBI Taxonomy" id="1407017"/>
    <lineage>
        <taxon>Bacteria</taxon>
        <taxon>Bacillati</taxon>
        <taxon>Bacillota</taxon>
        <taxon>Clostridia</taxon>
        <taxon>Eubacteriales</taxon>
        <taxon>Clostridiaceae</taxon>
        <taxon>Clostridium</taxon>
    </lineage>
</organism>
<accession>A0A0S6U4Z5</accession>
<dbReference type="EMBL" id="DF384213">
    <property type="protein sequence ID" value="GAE02505.1"/>
    <property type="molecule type" value="Genomic_DNA"/>
</dbReference>
<dbReference type="Proteomes" id="UP000054164">
    <property type="component" value="Unassembled WGS sequence"/>
</dbReference>
<proteinExistence type="predicted"/>
<reference evidence="1" key="1">
    <citation type="submission" date="2013-10" db="EMBL/GenBank/DDBJ databases">
        <title>Draft genome sequence of Clostridium botulinum type B strain Osaka05.</title>
        <authorList>
            <person name="Sakaguchi Y."/>
            <person name="Hosomi K."/>
            <person name="Uchiyama J."/>
            <person name="Ogura Y."/>
            <person name="Sakaguchi M."/>
            <person name="Kohda T."/>
            <person name="Mukamoto M."/>
            <person name="Misawa N."/>
            <person name="Matsuzaki S."/>
            <person name="Hayashi T."/>
            <person name="Kozaki S."/>
        </authorList>
    </citation>
    <scope>NUCLEOTIDE SEQUENCE</scope>
    <source>
        <strain evidence="1">Osaka05</strain>
    </source>
</reference>
<name>A0A0S6U4Z5_CLOBO</name>
<dbReference type="HOGENOM" id="CLU_3151400_0_0_9"/>
<dbReference type="AlphaFoldDB" id="A0A0S6U4Z5"/>
<dbReference type="RefSeq" id="WP_154219196.1">
    <property type="nucleotide sequence ID" value="NZ_DF384213.1"/>
</dbReference>
<evidence type="ECO:0000313" key="1">
    <source>
        <dbReference type="EMBL" id="GAE02505.1"/>
    </source>
</evidence>
<sequence length="48" mass="6138">MGNFRRYKRDDGIYHVIIRFVFEIQVFQRDKDQEIYLSQMKYYKENKK</sequence>
<gene>
    <name evidence="1" type="ORF">CBO05C_2195</name>
</gene>
<protein>
    <submittedName>
        <fullName evidence="1">Uncharacterized protein</fullName>
    </submittedName>
</protein>